<dbReference type="InterPro" id="IPR000182">
    <property type="entry name" value="GNAT_dom"/>
</dbReference>
<dbReference type="EMBL" id="JAKWBI020000094">
    <property type="protein sequence ID" value="KAJ2903003.1"/>
    <property type="molecule type" value="Genomic_DNA"/>
</dbReference>
<organism evidence="2 3">
    <name type="scientific">Zalerion maritima</name>
    <dbReference type="NCBI Taxonomy" id="339359"/>
    <lineage>
        <taxon>Eukaryota</taxon>
        <taxon>Fungi</taxon>
        <taxon>Dikarya</taxon>
        <taxon>Ascomycota</taxon>
        <taxon>Pezizomycotina</taxon>
        <taxon>Sordariomycetes</taxon>
        <taxon>Lulworthiomycetidae</taxon>
        <taxon>Lulworthiales</taxon>
        <taxon>Lulworthiaceae</taxon>
        <taxon>Zalerion</taxon>
    </lineage>
</organism>
<evidence type="ECO:0000259" key="1">
    <source>
        <dbReference type="PROSITE" id="PS51186"/>
    </source>
</evidence>
<feature type="domain" description="N-acetyltransferase" evidence="1">
    <location>
        <begin position="193"/>
        <end position="350"/>
    </location>
</feature>
<dbReference type="AlphaFoldDB" id="A0AAD5RS87"/>
<accession>A0AAD5RS87</accession>
<dbReference type="Gene3D" id="3.40.630.30">
    <property type="match status" value="1"/>
</dbReference>
<dbReference type="GO" id="GO:0016747">
    <property type="term" value="F:acyltransferase activity, transferring groups other than amino-acyl groups"/>
    <property type="evidence" value="ECO:0007669"/>
    <property type="project" value="InterPro"/>
</dbReference>
<keyword evidence="3" id="KW-1185">Reference proteome</keyword>
<evidence type="ECO:0000313" key="3">
    <source>
        <dbReference type="Proteomes" id="UP001201980"/>
    </source>
</evidence>
<sequence>MEPSPGAFSFGPRNELAGSGAILVRDSRASIPLTKVLTGDSSWIVMLVPTPATESSISPYQPLAEAIDKRHPGQTHFHYYTPKGGFTGVHTRFIKHPLCKVIIIIIQGAILEGQKQPLGVAETALVACGDRTHVILACDNIYQTQLDASEFPTIIKIHSLSELDVEAAANLLFGQPSSRPSSGVQVQSLMIAPKVWPIETIYQTGSGPPPSDFDAIYRLWIECLPPTFALPPDTLQCLLWRDGFARHYVVREEGTRQILGFCATYYTFADSGGQRLVGCLSAILVAPSCRNMGIGLSLHNHALQALRSLGGVYRLKLGSIFPRLLYGIPLNSPFEGWFRRRGWTMDDQRSGSSQIASDWVITFDQWQGVNISPAGLVFRHCQPVEFNMALDFVSQETLGKNDGWYDEYAKLEEGQHVSDIIMGLEGNNTVATAIVYTAGNSTCAAEDLPWMNNAGNDIGGHKLMILKGDDPAMRNGRSSVVTRLLNACATALVERGARGMFLDAMKDSGQTLRSLGFQEYATYRDAWREI</sequence>
<dbReference type="InterPro" id="IPR016181">
    <property type="entry name" value="Acyl_CoA_acyltransferase"/>
</dbReference>
<name>A0AAD5RS87_9PEZI</name>
<protein>
    <recommendedName>
        <fullName evidence="1">N-acetyltransferase domain-containing protein</fullName>
    </recommendedName>
</protein>
<dbReference type="Pfam" id="PF00583">
    <property type="entry name" value="Acetyltransf_1"/>
    <property type="match status" value="1"/>
</dbReference>
<dbReference type="CDD" id="cd04301">
    <property type="entry name" value="NAT_SF"/>
    <property type="match status" value="1"/>
</dbReference>
<dbReference type="Proteomes" id="UP001201980">
    <property type="component" value="Unassembled WGS sequence"/>
</dbReference>
<dbReference type="PROSITE" id="PS51186">
    <property type="entry name" value="GNAT"/>
    <property type="match status" value="1"/>
</dbReference>
<proteinExistence type="predicted"/>
<reference evidence="2" key="1">
    <citation type="submission" date="2022-07" db="EMBL/GenBank/DDBJ databases">
        <title>Draft genome sequence of Zalerion maritima ATCC 34329, a (micro)plastics degrading marine fungus.</title>
        <authorList>
            <person name="Paco A."/>
            <person name="Goncalves M.F.M."/>
            <person name="Rocha-Santos T.A.P."/>
            <person name="Alves A."/>
        </authorList>
    </citation>
    <scope>NUCLEOTIDE SEQUENCE</scope>
    <source>
        <strain evidence="2">ATCC 34329</strain>
    </source>
</reference>
<evidence type="ECO:0000313" key="2">
    <source>
        <dbReference type="EMBL" id="KAJ2903003.1"/>
    </source>
</evidence>
<dbReference type="SUPFAM" id="SSF55729">
    <property type="entry name" value="Acyl-CoA N-acyltransferases (Nat)"/>
    <property type="match status" value="1"/>
</dbReference>
<comment type="caution">
    <text evidence="2">The sequence shown here is derived from an EMBL/GenBank/DDBJ whole genome shotgun (WGS) entry which is preliminary data.</text>
</comment>
<gene>
    <name evidence="2" type="ORF">MKZ38_010587</name>
</gene>